<feature type="domain" description="Glycosyltransferase 61 catalytic" evidence="1">
    <location>
        <begin position="221"/>
        <end position="388"/>
    </location>
</feature>
<dbReference type="Proteomes" id="UP000469949">
    <property type="component" value="Unassembled WGS sequence"/>
</dbReference>
<comment type="caution">
    <text evidence="2">The sequence shown here is derived from an EMBL/GenBank/DDBJ whole genome shotgun (WGS) entry which is preliminary data.</text>
</comment>
<dbReference type="RefSeq" id="WP_152278305.1">
    <property type="nucleotide sequence ID" value="NZ_WEKV01000018.1"/>
</dbReference>
<organism evidence="2 3">
    <name type="scientific">Methylorubrum populi</name>
    <dbReference type="NCBI Taxonomy" id="223967"/>
    <lineage>
        <taxon>Bacteria</taxon>
        <taxon>Pseudomonadati</taxon>
        <taxon>Pseudomonadota</taxon>
        <taxon>Alphaproteobacteria</taxon>
        <taxon>Hyphomicrobiales</taxon>
        <taxon>Methylobacteriaceae</taxon>
        <taxon>Methylorubrum</taxon>
    </lineage>
</organism>
<proteinExistence type="predicted"/>
<name>A0A833J1P4_9HYPH</name>
<dbReference type="GO" id="GO:0016757">
    <property type="term" value="F:glycosyltransferase activity"/>
    <property type="evidence" value="ECO:0007669"/>
    <property type="project" value="InterPro"/>
</dbReference>
<dbReference type="EMBL" id="WEKV01000018">
    <property type="protein sequence ID" value="KAB7782988.1"/>
    <property type="molecule type" value="Genomic_DNA"/>
</dbReference>
<protein>
    <recommendedName>
        <fullName evidence="1">Glycosyltransferase 61 catalytic domain-containing protein</fullName>
    </recommendedName>
</protein>
<sequence length="456" mass="50434">MFSRKRRPVAPPPVFVGSLDGFANGRLHGWICDFLHPGDTTYVEVHWRGTMLMRLPANLDRPDVNAIGVAGNHGYCFLLPTLPPFARGELSLVAECRGALHPIALDAVEDQLVAFFAADPERAPLERCQLLWGANQARDTVSFKTYEDAIYLPFTAGKFLDHDPRWGLYTADGHLIPEAAYRRGSDLALVGQSERIDVGHEAIDAAPFDTMVYGGPLLAHYGHFLLTTLARCWALDGSHPVLFHSSPPVRDHEAGFILELLRYAGLEGRSLSFERPTRLRRVIVPEPALYEQHSIGTHYATAMAAIGRNIPSLPSPAPKRVYLSKSRLSSGVNGLDGEYFIDLKMRQAGFDIVHPERLGLAEQVNLFRKADLIVGTAGSAFHTLALTPHTPARRIVLTLEHFLNTNFLLIDRACGGTSDYFTIKDALLPSESERFAMNHVVKNANHLADRIIALAR</sequence>
<evidence type="ECO:0000259" key="1">
    <source>
        <dbReference type="Pfam" id="PF04577"/>
    </source>
</evidence>
<gene>
    <name evidence="2" type="ORF">F8B43_4282</name>
</gene>
<accession>A0A833J1P4</accession>
<evidence type="ECO:0000313" key="3">
    <source>
        <dbReference type="Proteomes" id="UP000469949"/>
    </source>
</evidence>
<dbReference type="AlphaFoldDB" id="A0A833J1P4"/>
<reference evidence="2 3" key="1">
    <citation type="submission" date="2019-10" db="EMBL/GenBank/DDBJ databases">
        <title>Draft Genome Sequence of the Caffeine Degrading Methylotroph Methylorubrum populi PINKEL.</title>
        <authorList>
            <person name="Dawson S.C."/>
            <person name="Zhang X."/>
            <person name="Wright M.E."/>
            <person name="Sharma G."/>
            <person name="Langner J.T."/>
            <person name="Ditty J.L."/>
            <person name="Subuyuj G.A."/>
        </authorList>
    </citation>
    <scope>NUCLEOTIDE SEQUENCE [LARGE SCALE GENOMIC DNA]</scope>
    <source>
        <strain evidence="2 3">Pinkel</strain>
    </source>
</reference>
<dbReference type="InterPro" id="IPR049625">
    <property type="entry name" value="Glyco_transf_61_cat"/>
</dbReference>
<evidence type="ECO:0000313" key="2">
    <source>
        <dbReference type="EMBL" id="KAB7782988.1"/>
    </source>
</evidence>
<dbReference type="Pfam" id="PF04577">
    <property type="entry name" value="Glyco_transf_61"/>
    <property type="match status" value="1"/>
</dbReference>